<feature type="transmembrane region" description="Helical" evidence="1">
    <location>
        <begin position="6"/>
        <end position="27"/>
    </location>
</feature>
<name>A0ABV1RPW3_9BACT</name>
<protein>
    <submittedName>
        <fullName evidence="2">Uncharacterized protein</fullName>
    </submittedName>
</protein>
<gene>
    <name evidence="2" type="ORF">ABS362_01240</name>
</gene>
<keyword evidence="1" id="KW-0472">Membrane</keyword>
<keyword evidence="3" id="KW-1185">Reference proteome</keyword>
<evidence type="ECO:0000256" key="1">
    <source>
        <dbReference type="SAM" id="Phobius"/>
    </source>
</evidence>
<accession>A0ABV1RPW3</accession>
<organism evidence="2 3">
    <name type="scientific">Pontibacter populi</name>
    <dbReference type="NCBI Taxonomy" id="890055"/>
    <lineage>
        <taxon>Bacteria</taxon>
        <taxon>Pseudomonadati</taxon>
        <taxon>Bacteroidota</taxon>
        <taxon>Cytophagia</taxon>
        <taxon>Cytophagales</taxon>
        <taxon>Hymenobacteraceae</taxon>
        <taxon>Pontibacter</taxon>
    </lineage>
</organism>
<keyword evidence="1" id="KW-0812">Transmembrane</keyword>
<proteinExistence type="predicted"/>
<dbReference type="Proteomes" id="UP001476807">
    <property type="component" value="Unassembled WGS sequence"/>
</dbReference>
<evidence type="ECO:0000313" key="3">
    <source>
        <dbReference type="Proteomes" id="UP001476807"/>
    </source>
</evidence>
<keyword evidence="1" id="KW-1133">Transmembrane helix</keyword>
<sequence length="132" mass="14964">MLKTKWLIWSVLIGLIPFIVRTFIWLFSKSATPSFWINESDFVSFGLVLSLANINELERKKNKDETWKSISSGISVFFIMVFSTIYGLVTYSDLRGDNDLDRVAIKICSVILALVSAIVSSSIYSRMNAKKP</sequence>
<comment type="caution">
    <text evidence="2">The sequence shown here is derived from an EMBL/GenBank/DDBJ whole genome shotgun (WGS) entry which is preliminary data.</text>
</comment>
<dbReference type="RefSeq" id="WP_350410279.1">
    <property type="nucleotide sequence ID" value="NZ_JBEOKT010000001.1"/>
</dbReference>
<feature type="transmembrane region" description="Helical" evidence="1">
    <location>
        <begin position="103"/>
        <end position="124"/>
    </location>
</feature>
<dbReference type="EMBL" id="JBEOKT010000001">
    <property type="protein sequence ID" value="MER2996147.1"/>
    <property type="molecule type" value="Genomic_DNA"/>
</dbReference>
<evidence type="ECO:0000313" key="2">
    <source>
        <dbReference type="EMBL" id="MER2996147.1"/>
    </source>
</evidence>
<feature type="transmembrane region" description="Helical" evidence="1">
    <location>
        <begin position="69"/>
        <end position="91"/>
    </location>
</feature>
<reference evidence="2 3" key="1">
    <citation type="submission" date="2024-06" db="EMBL/GenBank/DDBJ databases">
        <title>Pontibacter populi HYL7-15.</title>
        <authorList>
            <person name="Kim M.K."/>
        </authorList>
    </citation>
    <scope>NUCLEOTIDE SEQUENCE [LARGE SCALE GENOMIC DNA]</scope>
    <source>
        <strain evidence="2 3">HYL7-15</strain>
    </source>
</reference>